<accession>A0A164IDM3</accession>
<comment type="caution">
    <text evidence="2">The sequence shown here is derived from an EMBL/GenBank/DDBJ whole genome shotgun (WGS) entry which is preliminary data.</text>
</comment>
<keyword evidence="3" id="KW-1185">Reference proteome</keyword>
<evidence type="ECO:0000313" key="2">
    <source>
        <dbReference type="EMBL" id="KZS01146.1"/>
    </source>
</evidence>
<feature type="region of interest" description="Disordered" evidence="1">
    <location>
        <begin position="1"/>
        <end position="158"/>
    </location>
</feature>
<sequence>PLLRPFLLHRPDPRLHGQGAQAPGLEGRPRYPGGQRAAVPVRPEHLQRLRHHHRRLPHRRRQRAVHLRPRHGPGQAGGAVGQRAAGRHHRAADHSPHRRPRHHRRYAGDGRRAPPLERQAHRPGRHRPRQRHRRRGALPLQPHRTHPRRAGPADRQPP</sequence>
<feature type="compositionally biased region" description="Basic residues" evidence="1">
    <location>
        <begin position="48"/>
        <end position="71"/>
    </location>
</feature>
<feature type="compositionally biased region" description="Basic residues" evidence="1">
    <location>
        <begin position="121"/>
        <end position="136"/>
    </location>
</feature>
<dbReference type="Proteomes" id="UP000076858">
    <property type="component" value="Unassembled WGS sequence"/>
</dbReference>
<feature type="non-terminal residue" evidence="2">
    <location>
        <position position="1"/>
    </location>
</feature>
<reference evidence="2 3" key="1">
    <citation type="submission" date="2016-03" db="EMBL/GenBank/DDBJ databases">
        <title>EvidentialGene: Evidence-directed Construction of Genes on Genomes.</title>
        <authorList>
            <person name="Gilbert D.G."/>
            <person name="Choi J.-H."/>
            <person name="Mockaitis K."/>
            <person name="Colbourne J."/>
            <person name="Pfrender M."/>
        </authorList>
    </citation>
    <scope>NUCLEOTIDE SEQUENCE [LARGE SCALE GENOMIC DNA]</scope>
    <source>
        <strain evidence="2 3">Xinb3</strain>
        <tissue evidence="2">Complete organism</tissue>
    </source>
</reference>
<feature type="compositionally biased region" description="Basic and acidic residues" evidence="1">
    <location>
        <begin position="106"/>
        <end position="120"/>
    </location>
</feature>
<feature type="non-terminal residue" evidence="2">
    <location>
        <position position="158"/>
    </location>
</feature>
<dbReference type="AlphaFoldDB" id="A0A164IDM3"/>
<feature type="compositionally biased region" description="Basic residues" evidence="1">
    <location>
        <begin position="85"/>
        <end position="105"/>
    </location>
</feature>
<name>A0A164IDM3_9CRUS</name>
<organism evidence="2 3">
    <name type="scientific">Daphnia magna</name>
    <dbReference type="NCBI Taxonomy" id="35525"/>
    <lineage>
        <taxon>Eukaryota</taxon>
        <taxon>Metazoa</taxon>
        <taxon>Ecdysozoa</taxon>
        <taxon>Arthropoda</taxon>
        <taxon>Crustacea</taxon>
        <taxon>Branchiopoda</taxon>
        <taxon>Diplostraca</taxon>
        <taxon>Cladocera</taxon>
        <taxon>Anomopoda</taxon>
        <taxon>Daphniidae</taxon>
        <taxon>Daphnia</taxon>
    </lineage>
</organism>
<proteinExistence type="predicted"/>
<evidence type="ECO:0000313" key="3">
    <source>
        <dbReference type="Proteomes" id="UP000076858"/>
    </source>
</evidence>
<gene>
    <name evidence="2" type="ORF">APZ42_002279</name>
</gene>
<protein>
    <submittedName>
        <fullName evidence="2">Uncharacterized protein</fullName>
    </submittedName>
</protein>
<dbReference type="EMBL" id="LRGB01007509">
    <property type="protein sequence ID" value="KZS01146.1"/>
    <property type="molecule type" value="Genomic_DNA"/>
</dbReference>
<evidence type="ECO:0000256" key="1">
    <source>
        <dbReference type="SAM" id="MobiDB-lite"/>
    </source>
</evidence>